<dbReference type="InterPro" id="IPR007428">
    <property type="entry name" value="MlaA"/>
</dbReference>
<dbReference type="STRING" id="377629.TERTU_1079"/>
<dbReference type="eggNOG" id="COG2853">
    <property type="taxonomic scope" value="Bacteria"/>
</dbReference>
<accession>C5BR03</accession>
<evidence type="ECO:0000313" key="5">
    <source>
        <dbReference type="Proteomes" id="UP000009080"/>
    </source>
</evidence>
<dbReference type="PANTHER" id="PTHR30035">
    <property type="entry name" value="LIPOPROTEIN VACJ-RELATED"/>
    <property type="match status" value="1"/>
</dbReference>
<keyword evidence="2 3" id="KW-0732">Signal</keyword>
<dbReference type="GO" id="GO:0120010">
    <property type="term" value="P:intermembrane phospholipid transfer"/>
    <property type="evidence" value="ECO:0007669"/>
    <property type="project" value="TreeGrafter"/>
</dbReference>
<reference evidence="4 5" key="1">
    <citation type="journal article" date="2009" name="PLoS ONE">
        <title>The complete genome of Teredinibacter turnerae T7901: an intracellular endosymbiont of marine wood-boring bivalves (shipworms).</title>
        <authorList>
            <person name="Yang J.C."/>
            <person name="Madupu R."/>
            <person name="Durkin A.S."/>
            <person name="Ekborg N.A."/>
            <person name="Pedamallu C.S."/>
            <person name="Hostetler J.B."/>
            <person name="Radune D."/>
            <person name="Toms B.S."/>
            <person name="Henrissat B."/>
            <person name="Coutinho P.M."/>
            <person name="Schwarz S."/>
            <person name="Field L."/>
            <person name="Trindade-Silva A.E."/>
            <person name="Soares C.A.G."/>
            <person name="Elshahawi S."/>
            <person name="Hanora A."/>
            <person name="Schmidt E.W."/>
            <person name="Haygood M.G."/>
            <person name="Posfai J."/>
            <person name="Benner J."/>
            <person name="Madinger C."/>
            <person name="Nove J."/>
            <person name="Anton B."/>
            <person name="Chaudhary K."/>
            <person name="Foster J."/>
            <person name="Holman A."/>
            <person name="Kumar S."/>
            <person name="Lessard P.A."/>
            <person name="Luyten Y.A."/>
            <person name="Slatko B."/>
            <person name="Wood N."/>
            <person name="Wu B."/>
            <person name="Teplitski M."/>
            <person name="Mougous J.D."/>
            <person name="Ward N."/>
            <person name="Eisen J.A."/>
            <person name="Badger J.H."/>
            <person name="Distel D.L."/>
        </authorList>
    </citation>
    <scope>NUCLEOTIDE SEQUENCE [LARGE SCALE GENOMIC DNA]</scope>
    <source>
        <strain evidence="5">ATCC 39867 / T7901</strain>
    </source>
</reference>
<keyword evidence="5" id="KW-1185">Reference proteome</keyword>
<dbReference type="PANTHER" id="PTHR30035:SF3">
    <property type="entry name" value="INTERMEMBRANE PHOSPHOLIPID TRANSPORT SYSTEM LIPOPROTEIN MLAA"/>
    <property type="match status" value="1"/>
</dbReference>
<gene>
    <name evidence="4" type="ordered locus">TERTU_1079</name>
</gene>
<comment type="similarity">
    <text evidence="1">Belongs to the MlaA family.</text>
</comment>
<dbReference type="EMBL" id="CP001614">
    <property type="protein sequence ID" value="ACR11793.1"/>
    <property type="molecule type" value="Genomic_DNA"/>
</dbReference>
<evidence type="ECO:0000256" key="3">
    <source>
        <dbReference type="SAM" id="SignalP"/>
    </source>
</evidence>
<dbReference type="HOGENOM" id="CLU_059326_3_1_6"/>
<proteinExistence type="inferred from homology"/>
<dbReference type="Pfam" id="PF04333">
    <property type="entry name" value="MlaA"/>
    <property type="match status" value="1"/>
</dbReference>
<evidence type="ECO:0000313" key="4">
    <source>
        <dbReference type="EMBL" id="ACR11793.1"/>
    </source>
</evidence>
<feature type="signal peptide" evidence="3">
    <location>
        <begin position="1"/>
        <end position="19"/>
    </location>
</feature>
<evidence type="ECO:0000256" key="1">
    <source>
        <dbReference type="ARBA" id="ARBA00010634"/>
    </source>
</evidence>
<dbReference type="RefSeq" id="WP_015817904.1">
    <property type="nucleotide sequence ID" value="NC_012997.1"/>
</dbReference>
<name>C5BR03_TERTT</name>
<dbReference type="AlphaFoldDB" id="C5BR03"/>
<organism evidence="4 5">
    <name type="scientific">Teredinibacter turnerae (strain ATCC 39867 / T7901)</name>
    <dbReference type="NCBI Taxonomy" id="377629"/>
    <lineage>
        <taxon>Bacteria</taxon>
        <taxon>Pseudomonadati</taxon>
        <taxon>Pseudomonadota</taxon>
        <taxon>Gammaproteobacteria</taxon>
        <taxon>Cellvibrionales</taxon>
        <taxon>Cellvibrionaceae</taxon>
        <taxon>Teredinibacter</taxon>
    </lineage>
</organism>
<protein>
    <submittedName>
        <fullName evidence="4">VacJ lipoprotein</fullName>
    </submittedName>
</protein>
<dbReference type="PRINTS" id="PR01805">
    <property type="entry name" value="VACJLIPOPROT"/>
</dbReference>
<sequence>MKGFKLSLVAMVLALGACASNPKSPSADATPANTVKEEGTAGAVVAENSFEQRDKFESYNRAVFAFNMRLDRWLLKPAAKGYKWLAPEPVEVGVSNFFSNLSEISNVVNDVLQWKWKQAGNDTGRFLVNTTVGVAGIFDVARHAGLEKAAGEDFGQTLAVWGVPQGPYFLLPFLGPSTVTATVGMPVDWYTNPVSYIDDSATSWTVKGVNILQSRAQLLETEKLAKGGDFYIFVRDAYLQRRDFLVKDGQVEDDFGGDFGGEEEGFDF</sequence>
<dbReference type="OrthoDB" id="9785326at2"/>
<dbReference type="GO" id="GO:0016020">
    <property type="term" value="C:membrane"/>
    <property type="evidence" value="ECO:0007669"/>
    <property type="project" value="InterPro"/>
</dbReference>
<dbReference type="Proteomes" id="UP000009080">
    <property type="component" value="Chromosome"/>
</dbReference>
<dbReference type="PROSITE" id="PS51257">
    <property type="entry name" value="PROKAR_LIPOPROTEIN"/>
    <property type="match status" value="1"/>
</dbReference>
<keyword evidence="4" id="KW-0449">Lipoprotein</keyword>
<evidence type="ECO:0000256" key="2">
    <source>
        <dbReference type="ARBA" id="ARBA00022729"/>
    </source>
</evidence>
<dbReference type="KEGG" id="ttu:TERTU_1079"/>
<feature type="chain" id="PRO_5002949063" evidence="3">
    <location>
        <begin position="20"/>
        <end position="268"/>
    </location>
</feature>